<keyword evidence="2" id="KW-0963">Cytoplasm</keyword>
<keyword evidence="4" id="KW-0677">Repeat</keyword>
<feature type="compositionally biased region" description="Basic and acidic residues" evidence="12">
    <location>
        <begin position="722"/>
        <end position="731"/>
    </location>
</feature>
<dbReference type="PANTHER" id="PTHR24179:SF18">
    <property type="entry name" value="PROTEIN PHOSPHATASE 1 REGULATORY SUBUNIT 12B"/>
    <property type="match status" value="1"/>
</dbReference>
<dbReference type="GO" id="GO:0031672">
    <property type="term" value="C:A band"/>
    <property type="evidence" value="ECO:0007669"/>
    <property type="project" value="TreeGrafter"/>
</dbReference>
<feature type="compositionally biased region" description="Basic and acidic residues" evidence="12">
    <location>
        <begin position="825"/>
        <end position="836"/>
    </location>
</feature>
<dbReference type="FunFam" id="1.25.40.20:FF:000007">
    <property type="entry name" value="Phosphatase 1 regulatory subunit 12A"/>
    <property type="match status" value="1"/>
</dbReference>
<dbReference type="PANTHER" id="PTHR24179">
    <property type="entry name" value="PROTEIN PHOSPHATASE 1 REGULATORY SUBUNIT 12"/>
    <property type="match status" value="1"/>
</dbReference>
<feature type="compositionally biased region" description="Low complexity" evidence="12">
    <location>
        <begin position="682"/>
        <end position="707"/>
    </location>
</feature>
<comment type="subunit">
    <text evidence="8">PP1 comprises a catalytic subunit, PPP1CA, PPP1CB or PPP1CC, and one or several targeting or regulatory subunits. PPP1R12B mediates binding to myosin. Isoform 3 and isoform 4 bind PPP1R12A, but not isoform 1 of PPP1R12B itself. Binds IL16.</text>
</comment>
<feature type="repeat" description="ANK" evidence="11">
    <location>
        <begin position="214"/>
        <end position="246"/>
    </location>
</feature>
<reference evidence="13" key="2">
    <citation type="submission" date="2025-08" db="UniProtKB">
        <authorList>
            <consortium name="Ensembl"/>
        </authorList>
    </citation>
    <scope>IDENTIFICATION</scope>
</reference>
<dbReference type="InterPro" id="IPR036770">
    <property type="entry name" value="Ankyrin_rpt-contain_sf"/>
</dbReference>
<feature type="compositionally biased region" description="Low complexity" evidence="12">
    <location>
        <begin position="38"/>
        <end position="47"/>
    </location>
</feature>
<dbReference type="Gene3D" id="1.25.40.20">
    <property type="entry name" value="Ankyrin repeat-containing domain"/>
    <property type="match status" value="2"/>
</dbReference>
<keyword evidence="3" id="KW-0597">Phosphoprotein</keyword>
<feature type="compositionally biased region" description="Basic and acidic residues" evidence="12">
    <location>
        <begin position="1"/>
        <end position="24"/>
    </location>
</feature>
<comment type="subcellular location">
    <subcellularLocation>
        <location evidence="1">Cytoplasm</location>
        <location evidence="1">Cytoskeleton</location>
        <location evidence="1">Stress fiber</location>
    </subcellularLocation>
</comment>
<evidence type="ECO:0000313" key="13">
    <source>
        <dbReference type="Ensembl" id="ENSBIXP00000006744.1"/>
    </source>
</evidence>
<dbReference type="InterPro" id="IPR051226">
    <property type="entry name" value="PP1_Regulatory_Subunit"/>
</dbReference>
<dbReference type="AlphaFoldDB" id="A0A4W2C1V5"/>
<evidence type="ECO:0000256" key="11">
    <source>
        <dbReference type="PROSITE-ProRule" id="PRU00023"/>
    </source>
</evidence>
<dbReference type="SMART" id="SM00248">
    <property type="entry name" value="ANK"/>
    <property type="match status" value="5"/>
</dbReference>
<protein>
    <recommendedName>
        <fullName evidence="9">Protein phosphatase 1 regulatory subunit 12B</fullName>
    </recommendedName>
    <alternativeName>
        <fullName evidence="10">Myosin phosphatase-targeting subunit 2</fullName>
    </alternativeName>
</protein>
<proteinExistence type="predicted"/>
<feature type="compositionally biased region" description="Basic and acidic residues" evidence="12">
    <location>
        <begin position="332"/>
        <end position="353"/>
    </location>
</feature>
<feature type="repeat" description="ANK" evidence="11">
    <location>
        <begin position="121"/>
        <end position="153"/>
    </location>
</feature>
<evidence type="ECO:0000256" key="4">
    <source>
        <dbReference type="ARBA" id="ARBA00022737"/>
    </source>
</evidence>
<dbReference type="InterPro" id="IPR002110">
    <property type="entry name" value="Ankyrin_rpt"/>
</dbReference>
<feature type="compositionally biased region" description="Basic and acidic residues" evidence="12">
    <location>
        <begin position="494"/>
        <end position="503"/>
    </location>
</feature>
<feature type="compositionally biased region" description="Low complexity" evidence="12">
    <location>
        <begin position="504"/>
        <end position="518"/>
    </location>
</feature>
<evidence type="ECO:0000256" key="8">
    <source>
        <dbReference type="ARBA" id="ARBA00065548"/>
    </source>
</evidence>
<dbReference type="Pfam" id="PF12796">
    <property type="entry name" value="Ank_2"/>
    <property type="match status" value="2"/>
</dbReference>
<name>A0A4W2C1V5_BOBOX</name>
<feature type="region of interest" description="Disordered" evidence="12">
    <location>
        <begin position="1"/>
        <end position="50"/>
    </location>
</feature>
<keyword evidence="14" id="KW-1185">Reference proteome</keyword>
<dbReference type="PROSITE" id="PS50297">
    <property type="entry name" value="ANK_REP_REGION"/>
    <property type="match status" value="3"/>
</dbReference>
<reference evidence="13" key="3">
    <citation type="submission" date="2025-09" db="UniProtKB">
        <authorList>
            <consortium name="Ensembl"/>
        </authorList>
    </citation>
    <scope>IDENTIFICATION</scope>
</reference>
<comment type="function">
    <text evidence="7">Regulates myosin phosphatase activity. Augments Ca(2+) sensitivity of the contractile apparatus.</text>
</comment>
<feature type="region of interest" description="Disordered" evidence="12">
    <location>
        <begin position="332"/>
        <end position="759"/>
    </location>
</feature>
<dbReference type="CDD" id="cd21946">
    <property type="entry name" value="IPD_MYPT2"/>
    <property type="match status" value="1"/>
</dbReference>
<feature type="compositionally biased region" description="Polar residues" evidence="12">
    <location>
        <begin position="402"/>
        <end position="414"/>
    </location>
</feature>
<dbReference type="Ensembl" id="ENSBIXT00000003157.1">
    <property type="protein sequence ID" value="ENSBIXP00000006744.1"/>
    <property type="gene ID" value="ENSBIXG00000012822.1"/>
</dbReference>
<feature type="region of interest" description="Disordered" evidence="12">
    <location>
        <begin position="871"/>
        <end position="904"/>
    </location>
</feature>
<dbReference type="GO" id="GO:0030018">
    <property type="term" value="C:Z disc"/>
    <property type="evidence" value="ECO:0007669"/>
    <property type="project" value="TreeGrafter"/>
</dbReference>
<evidence type="ECO:0000256" key="3">
    <source>
        <dbReference type="ARBA" id="ARBA00022553"/>
    </source>
</evidence>
<dbReference type="GO" id="GO:0004857">
    <property type="term" value="F:enzyme inhibitor activity"/>
    <property type="evidence" value="ECO:0007669"/>
    <property type="project" value="TreeGrafter"/>
</dbReference>
<feature type="repeat" description="ANK" evidence="11">
    <location>
        <begin position="247"/>
        <end position="279"/>
    </location>
</feature>
<feature type="compositionally biased region" description="Polar residues" evidence="12">
    <location>
        <begin position="551"/>
        <end position="563"/>
    </location>
</feature>
<evidence type="ECO:0000256" key="12">
    <source>
        <dbReference type="SAM" id="MobiDB-lite"/>
    </source>
</evidence>
<feature type="compositionally biased region" description="Acidic residues" evidence="12">
    <location>
        <begin position="360"/>
        <end position="369"/>
    </location>
</feature>
<feature type="compositionally biased region" description="Basic and acidic residues" evidence="12">
    <location>
        <begin position="370"/>
        <end position="380"/>
    </location>
</feature>
<feature type="compositionally biased region" description="Basic residues" evidence="12">
    <location>
        <begin position="748"/>
        <end position="758"/>
    </location>
</feature>
<organism evidence="13 14">
    <name type="scientific">Bos indicus x Bos taurus</name>
    <name type="common">Hybrid cattle</name>
    <dbReference type="NCBI Taxonomy" id="30522"/>
    <lineage>
        <taxon>Eukaryota</taxon>
        <taxon>Metazoa</taxon>
        <taxon>Chordata</taxon>
        <taxon>Craniata</taxon>
        <taxon>Vertebrata</taxon>
        <taxon>Euteleostomi</taxon>
        <taxon>Mammalia</taxon>
        <taxon>Eutheria</taxon>
        <taxon>Laurasiatheria</taxon>
        <taxon>Artiodactyla</taxon>
        <taxon>Ruminantia</taxon>
        <taxon>Pecora</taxon>
        <taxon>Bovidae</taxon>
        <taxon>Bovinae</taxon>
        <taxon>Bos</taxon>
    </lineage>
</organism>
<feature type="compositionally biased region" description="Basic and acidic residues" evidence="12">
    <location>
        <begin position="574"/>
        <end position="583"/>
    </location>
</feature>
<dbReference type="SUPFAM" id="SSF48403">
    <property type="entry name" value="Ankyrin repeat"/>
    <property type="match status" value="1"/>
</dbReference>
<keyword evidence="6" id="KW-0206">Cytoskeleton</keyword>
<reference evidence="13 14" key="1">
    <citation type="submission" date="2018-11" db="EMBL/GenBank/DDBJ databases">
        <title>Haplotype-resolved cattle genomes.</title>
        <authorList>
            <person name="Low W.Y."/>
            <person name="Tearle R."/>
            <person name="Bickhart D.M."/>
            <person name="Rosen B.D."/>
            <person name="Koren S."/>
            <person name="Rhie A."/>
            <person name="Hiendleder S."/>
            <person name="Phillippy A.M."/>
            <person name="Smith T.P.L."/>
            <person name="Williams J.L."/>
        </authorList>
    </citation>
    <scope>NUCLEOTIDE SEQUENCE [LARGE SCALE GENOMIC DNA]</scope>
</reference>
<gene>
    <name evidence="13" type="primary">PPP1R12B</name>
</gene>
<dbReference type="Gene3D" id="6.10.140.390">
    <property type="match status" value="1"/>
</dbReference>
<dbReference type="FunFam" id="1.25.40.20:FF:000004">
    <property type="entry name" value="Phosphatase 1 regulatory subunit 12A"/>
    <property type="match status" value="1"/>
</dbReference>
<evidence type="ECO:0000256" key="10">
    <source>
        <dbReference type="ARBA" id="ARBA00083252"/>
    </source>
</evidence>
<dbReference type="Proteomes" id="UP000314981">
    <property type="component" value="Chromosome 16"/>
</dbReference>
<feature type="region of interest" description="Disordered" evidence="12">
    <location>
        <begin position="818"/>
        <end position="854"/>
    </location>
</feature>
<feature type="compositionally biased region" description="Basic residues" evidence="12">
    <location>
        <begin position="584"/>
        <end position="594"/>
    </location>
</feature>
<evidence type="ECO:0000256" key="2">
    <source>
        <dbReference type="ARBA" id="ARBA00022490"/>
    </source>
</evidence>
<feature type="compositionally biased region" description="Polar residues" evidence="12">
    <location>
        <begin position="708"/>
        <end position="717"/>
    </location>
</feature>
<evidence type="ECO:0000256" key="1">
    <source>
        <dbReference type="ARBA" id="ARBA00004529"/>
    </source>
</evidence>
<dbReference type="PROSITE" id="PS50088">
    <property type="entry name" value="ANK_REPEAT"/>
    <property type="match status" value="4"/>
</dbReference>
<feature type="compositionally biased region" description="Low complexity" evidence="12">
    <location>
        <begin position="417"/>
        <end position="428"/>
    </location>
</feature>
<dbReference type="GO" id="GO:0001725">
    <property type="term" value="C:stress fiber"/>
    <property type="evidence" value="ECO:0007669"/>
    <property type="project" value="UniProtKB-SubCell"/>
</dbReference>
<sequence>MAELEHLGGKRAESARARRAEQLRRWRGSPTEQEPADRPGAGPQARRGGPRVRFEDGAVFLAACSSGDTDEVRRLLARGADVDTANVDGLTALHQACIDENLDVVKFLVENGASVNQQDNEGWTPLHAAASCGYLNIAEYFINHGASVGIVNSEGEVPSDLAEEPAMKDLLLEQVKKQGLDLEQARRQEEQQMLQDARQWLNSGRIADVRQARSGATALHVAAAKGYSEVLRLLIQAGYELNVQDHDGWTPLHAAAHWGVKEACSILAEALCDMDIRNKLGQTPFDVADEGLVEHLETLQKRQSVLRSEKETRNKLIESDLNSKLHSRLFKNKEKMLCEEETPKSQRVEESKESSSSSSDEGEDEASESEAEKEAGDPEAGRPQSAGGRHVSEDDGPGSVPSRPNSDNRSSVTERTPAAPQSAVPASSTRRPSSLFSKPEETRDESPCSWRLGLRKTGSQNVLSEAAGAREALRDRGASVHRSASSPRISALMDNREKERETRSSLSSLGLRRPGSTSDLEEKENRESAANLVRSGSQPRQPWRDAAKGSETPQTAAPSTYVSTFLKRSYLTPVRDEEAESLRKARSRQARQTRRSTQGVTLTDLQEAERTFSRSRVERQAQEQPSLKPVGPGALEGGPRKHEPLAAPTQEAGESRQPWGRSPEGEPVYHPLRCPAQPEQPTAPASPSAPRPSLYSSSYLLRTGGSSAPDSQSSEPPTDTAGPRDMDKNEGEEAEPGDQPSGRLSVRERRRPRERRRGTGINFWTKDVSGLSVPGVLCGCKSPTRRPRLRVRTCHEKDRPQGRGLVWEALAWHPGQCQVRGQGRGRGEGRQTEPAHKPCGRSRPRGSEGAQGVSTVASVRAGLAEDSGLSECRLTQGYPSEGEEGAGDATQRDFGSEQGQGSVRPRPAGLCLLAQPAPDVYGPSGWGQVLVSVMRWELDGRFDEAGREVVVVAVRSDGCERPVAMGAQFSSCRASARAAGGAPRHC</sequence>
<feature type="repeat" description="ANK" evidence="11">
    <location>
        <begin position="88"/>
        <end position="120"/>
    </location>
</feature>
<evidence type="ECO:0000256" key="7">
    <source>
        <dbReference type="ARBA" id="ARBA00059024"/>
    </source>
</evidence>
<evidence type="ECO:0000256" key="6">
    <source>
        <dbReference type="ARBA" id="ARBA00023212"/>
    </source>
</evidence>
<evidence type="ECO:0000256" key="5">
    <source>
        <dbReference type="ARBA" id="ARBA00023043"/>
    </source>
</evidence>
<evidence type="ECO:0000256" key="9">
    <source>
        <dbReference type="ARBA" id="ARBA00072757"/>
    </source>
</evidence>
<accession>A0A4W2C1V5</accession>
<evidence type="ECO:0000313" key="14">
    <source>
        <dbReference type="Proteomes" id="UP000314981"/>
    </source>
</evidence>
<feature type="compositionally biased region" description="Basic and acidic residues" evidence="12">
    <location>
        <begin position="607"/>
        <end position="621"/>
    </location>
</feature>
<dbReference type="GO" id="GO:0019208">
    <property type="term" value="F:phosphatase regulator activity"/>
    <property type="evidence" value="ECO:0007669"/>
    <property type="project" value="TreeGrafter"/>
</dbReference>
<keyword evidence="5 11" id="KW-0040">ANK repeat</keyword>